<evidence type="ECO:0000256" key="1">
    <source>
        <dbReference type="SAM" id="Coils"/>
    </source>
</evidence>
<dbReference type="PROSITE" id="PS51257">
    <property type="entry name" value="PROKAR_LIPOPROTEIN"/>
    <property type="match status" value="1"/>
</dbReference>
<feature type="transmembrane region" description="Helical" evidence="2">
    <location>
        <begin position="6"/>
        <end position="27"/>
    </location>
</feature>
<comment type="caution">
    <text evidence="3">The sequence shown here is derived from an EMBL/GenBank/DDBJ whole genome shotgun (WGS) entry which is preliminary data.</text>
</comment>
<proteinExistence type="predicted"/>
<evidence type="ECO:0000256" key="2">
    <source>
        <dbReference type="SAM" id="Phobius"/>
    </source>
</evidence>
<dbReference type="AlphaFoldDB" id="X0VB16"/>
<keyword evidence="1" id="KW-0175">Coiled coil</keyword>
<feature type="coiled-coil region" evidence="1">
    <location>
        <begin position="41"/>
        <end position="82"/>
    </location>
</feature>
<keyword evidence="2" id="KW-0472">Membrane</keyword>
<protein>
    <submittedName>
        <fullName evidence="3">Uncharacterized protein</fullName>
    </submittedName>
</protein>
<dbReference type="Gene3D" id="1.20.5.300">
    <property type="match status" value="1"/>
</dbReference>
<organism evidence="3">
    <name type="scientific">marine sediment metagenome</name>
    <dbReference type="NCBI Taxonomy" id="412755"/>
    <lineage>
        <taxon>unclassified sequences</taxon>
        <taxon>metagenomes</taxon>
        <taxon>ecological metagenomes</taxon>
    </lineage>
</organism>
<accession>X0VB16</accession>
<keyword evidence="2" id="KW-1133">Transmembrane helix</keyword>
<gene>
    <name evidence="3" type="ORF">S01H1_52312</name>
</gene>
<sequence>MFKCYTWTWFFLWLPVWIGCAFLGNWIGTTGNKLNNQDTAINKLQDTINTKNETISDKEAEINRLTSELVKANNNIVSLNSLVTRSCAFCGITMINAERSMILQMKHGGHKIDVCFSCFKQGEQGE</sequence>
<keyword evidence="2" id="KW-0812">Transmembrane</keyword>
<evidence type="ECO:0000313" key="3">
    <source>
        <dbReference type="EMBL" id="GAG15445.1"/>
    </source>
</evidence>
<reference evidence="3" key="1">
    <citation type="journal article" date="2014" name="Front. Microbiol.">
        <title>High frequency of phylogenetically diverse reductive dehalogenase-homologous genes in deep subseafloor sedimentary metagenomes.</title>
        <authorList>
            <person name="Kawai M."/>
            <person name="Futagami T."/>
            <person name="Toyoda A."/>
            <person name="Takaki Y."/>
            <person name="Nishi S."/>
            <person name="Hori S."/>
            <person name="Arai W."/>
            <person name="Tsubouchi T."/>
            <person name="Morono Y."/>
            <person name="Uchiyama I."/>
            <person name="Ito T."/>
            <person name="Fujiyama A."/>
            <person name="Inagaki F."/>
            <person name="Takami H."/>
        </authorList>
    </citation>
    <scope>NUCLEOTIDE SEQUENCE</scope>
    <source>
        <strain evidence="3">Expedition CK06-06</strain>
    </source>
</reference>
<dbReference type="EMBL" id="BARS01033809">
    <property type="protein sequence ID" value="GAG15445.1"/>
    <property type="molecule type" value="Genomic_DNA"/>
</dbReference>
<name>X0VB16_9ZZZZ</name>